<dbReference type="Pfam" id="PF17820">
    <property type="entry name" value="PDZ_6"/>
    <property type="match status" value="1"/>
</dbReference>
<dbReference type="InterPro" id="IPR041489">
    <property type="entry name" value="PDZ_6"/>
</dbReference>
<protein>
    <recommendedName>
        <fullName evidence="11">Zinc metalloprotease</fullName>
        <ecNumber evidence="11">3.4.24.-</ecNumber>
    </recommendedName>
</protein>
<feature type="domain" description="PDZ" evidence="12">
    <location>
        <begin position="111"/>
        <end position="186"/>
    </location>
</feature>
<dbReference type="PANTHER" id="PTHR42837">
    <property type="entry name" value="REGULATOR OF SIGMA-E PROTEASE RSEP"/>
    <property type="match status" value="1"/>
</dbReference>
<evidence type="ECO:0000256" key="6">
    <source>
        <dbReference type="ARBA" id="ARBA00022801"/>
    </source>
</evidence>
<proteinExistence type="inferred from homology"/>
<feature type="transmembrane region" description="Helical" evidence="11">
    <location>
        <begin position="309"/>
        <end position="327"/>
    </location>
</feature>
<comment type="similarity">
    <text evidence="3 11">Belongs to the peptidase M50B family.</text>
</comment>
<keyword evidence="11" id="KW-0479">Metal-binding</keyword>
<keyword evidence="5 11" id="KW-0812">Transmembrane</keyword>
<comment type="caution">
    <text evidence="13">The sequence shown here is derived from an EMBL/GenBank/DDBJ whole genome shotgun (WGS) entry which is preliminary data.</text>
</comment>
<feature type="transmembrane region" description="Helical" evidence="11">
    <location>
        <begin position="89"/>
        <end position="114"/>
    </location>
</feature>
<feature type="transmembrane region" description="Helical" evidence="11">
    <location>
        <begin position="258"/>
        <end position="278"/>
    </location>
</feature>
<keyword evidence="10 11" id="KW-0472">Membrane</keyword>
<organism evidence="13 14">
    <name type="scientific">Peptoniphilus ovalis</name>
    <dbReference type="NCBI Taxonomy" id="2841503"/>
    <lineage>
        <taxon>Bacteria</taxon>
        <taxon>Bacillati</taxon>
        <taxon>Bacillota</taxon>
        <taxon>Tissierellia</taxon>
        <taxon>Tissierellales</taxon>
        <taxon>Peptoniphilaceae</taxon>
        <taxon>Peptoniphilus</taxon>
    </lineage>
</organism>
<dbReference type="InterPro" id="IPR008915">
    <property type="entry name" value="Peptidase_M50"/>
</dbReference>
<dbReference type="CDD" id="cd06163">
    <property type="entry name" value="S2P-M50_PDZ_RseP-like"/>
    <property type="match status" value="1"/>
</dbReference>
<dbReference type="NCBIfam" id="TIGR00054">
    <property type="entry name" value="RIP metalloprotease RseP"/>
    <property type="match status" value="1"/>
</dbReference>
<reference evidence="13 14" key="1">
    <citation type="submission" date="2021-06" db="EMBL/GenBank/DDBJ databases">
        <authorList>
            <person name="Sun Q."/>
            <person name="Li D."/>
        </authorList>
    </citation>
    <scope>NUCLEOTIDE SEQUENCE [LARGE SCALE GENOMIC DNA]</scope>
    <source>
        <strain evidence="13 14">MSJ-1</strain>
    </source>
</reference>
<evidence type="ECO:0000256" key="3">
    <source>
        <dbReference type="ARBA" id="ARBA00007931"/>
    </source>
</evidence>
<accession>A0ABS6FGD0</accession>
<keyword evidence="14" id="KW-1185">Reference proteome</keyword>
<evidence type="ECO:0000256" key="9">
    <source>
        <dbReference type="ARBA" id="ARBA00023049"/>
    </source>
</evidence>
<dbReference type="Proteomes" id="UP000783742">
    <property type="component" value="Unassembled WGS sequence"/>
</dbReference>
<dbReference type="EC" id="3.4.24.-" evidence="11"/>
<dbReference type="PROSITE" id="PS50106">
    <property type="entry name" value="PDZ"/>
    <property type="match status" value="1"/>
</dbReference>
<dbReference type="InterPro" id="IPR004387">
    <property type="entry name" value="Pept_M50_Zn"/>
</dbReference>
<sequence>MITLISSLMVFLLVVMIHEFGHFSMAKLSGIQVNEFSIGMGPKILQKETDETKYSLRALPIGGYVAMEGEEEHSENPRSFNNASILKRMAVVLAGASMNFILGFLAFTLIFSIIGYPSNFVNEVIAGSPAEIAGIRSGDIILETSNQKVKDLHDLNQIIQNAKNNSIELKIKRDDEIINLKLTPEFSKENNRYLIGINTELKHSIFKSIQYGFTRTIDMIKVILQSLKMMFSGSFKMEYLSGPVGVVQVIGQESSKGFLNFLQILGLISINLGVFNLLPIPALDGGKFFFLLIEAIIGRPIDERIEQRITLIGISLLISLMIYVTIFNDIGRLFK</sequence>
<dbReference type="Pfam" id="PF02163">
    <property type="entry name" value="Peptidase_M50"/>
    <property type="match status" value="1"/>
</dbReference>
<dbReference type="InterPro" id="IPR001478">
    <property type="entry name" value="PDZ"/>
</dbReference>
<keyword evidence="4" id="KW-0645">Protease</keyword>
<keyword evidence="7 11" id="KW-0862">Zinc</keyword>
<name>A0ABS6FGD0_9FIRM</name>
<gene>
    <name evidence="13" type="primary">rseP</name>
    <name evidence="13" type="ORF">KQI68_04395</name>
</gene>
<keyword evidence="9 11" id="KW-0482">Metalloprotease</keyword>
<comment type="cofactor">
    <cofactor evidence="1 11">
        <name>Zn(2+)</name>
        <dbReference type="ChEBI" id="CHEBI:29105"/>
    </cofactor>
</comment>
<evidence type="ECO:0000259" key="12">
    <source>
        <dbReference type="PROSITE" id="PS50106"/>
    </source>
</evidence>
<evidence type="ECO:0000256" key="7">
    <source>
        <dbReference type="ARBA" id="ARBA00022833"/>
    </source>
</evidence>
<dbReference type="CDD" id="cd23081">
    <property type="entry name" value="cpPDZ_EcRseP-like"/>
    <property type="match status" value="1"/>
</dbReference>
<evidence type="ECO:0000256" key="2">
    <source>
        <dbReference type="ARBA" id="ARBA00004141"/>
    </source>
</evidence>
<keyword evidence="8 11" id="KW-1133">Transmembrane helix</keyword>
<dbReference type="SMART" id="SM00228">
    <property type="entry name" value="PDZ"/>
    <property type="match status" value="1"/>
</dbReference>
<dbReference type="RefSeq" id="WP_216548927.1">
    <property type="nucleotide sequence ID" value="NZ_JAHLQO010000003.1"/>
</dbReference>
<evidence type="ECO:0000256" key="5">
    <source>
        <dbReference type="ARBA" id="ARBA00022692"/>
    </source>
</evidence>
<evidence type="ECO:0000256" key="1">
    <source>
        <dbReference type="ARBA" id="ARBA00001947"/>
    </source>
</evidence>
<evidence type="ECO:0000256" key="8">
    <source>
        <dbReference type="ARBA" id="ARBA00022989"/>
    </source>
</evidence>
<dbReference type="PANTHER" id="PTHR42837:SF2">
    <property type="entry name" value="MEMBRANE METALLOPROTEASE ARASP2, CHLOROPLASTIC-RELATED"/>
    <property type="match status" value="1"/>
</dbReference>
<evidence type="ECO:0000256" key="4">
    <source>
        <dbReference type="ARBA" id="ARBA00022670"/>
    </source>
</evidence>
<evidence type="ECO:0000256" key="11">
    <source>
        <dbReference type="RuleBase" id="RU362031"/>
    </source>
</evidence>
<evidence type="ECO:0000313" key="13">
    <source>
        <dbReference type="EMBL" id="MBU5669078.1"/>
    </source>
</evidence>
<comment type="subcellular location">
    <subcellularLocation>
        <location evidence="2">Membrane</location>
        <topology evidence="2">Multi-pass membrane protein</topology>
    </subcellularLocation>
</comment>
<evidence type="ECO:0000256" key="10">
    <source>
        <dbReference type="ARBA" id="ARBA00023136"/>
    </source>
</evidence>
<evidence type="ECO:0000313" key="14">
    <source>
        <dbReference type="Proteomes" id="UP000783742"/>
    </source>
</evidence>
<keyword evidence="6 11" id="KW-0378">Hydrolase</keyword>
<dbReference type="GO" id="GO:0008237">
    <property type="term" value="F:metallopeptidase activity"/>
    <property type="evidence" value="ECO:0007669"/>
    <property type="project" value="UniProtKB-KW"/>
</dbReference>
<dbReference type="EMBL" id="JAHLQO010000003">
    <property type="protein sequence ID" value="MBU5669078.1"/>
    <property type="molecule type" value="Genomic_DNA"/>
</dbReference>